<accession>A0A8J6NFW0</accession>
<dbReference type="InterPro" id="IPR021803">
    <property type="entry name" value="DUF3373"/>
</dbReference>
<dbReference type="Pfam" id="PF11853">
    <property type="entry name" value="DUF3373"/>
    <property type="match status" value="1"/>
</dbReference>
<evidence type="ECO:0000256" key="1">
    <source>
        <dbReference type="SAM" id="Coils"/>
    </source>
</evidence>
<dbReference type="Proteomes" id="UP000614424">
    <property type="component" value="Unassembled WGS sequence"/>
</dbReference>
<feature type="non-terminal residue" evidence="2">
    <location>
        <position position="1"/>
    </location>
</feature>
<organism evidence="2 3">
    <name type="scientific">Candidatus Desulfobia pelagia</name>
    <dbReference type="NCBI Taxonomy" id="2841692"/>
    <lineage>
        <taxon>Bacteria</taxon>
        <taxon>Pseudomonadati</taxon>
        <taxon>Thermodesulfobacteriota</taxon>
        <taxon>Desulfobulbia</taxon>
        <taxon>Desulfobulbales</taxon>
        <taxon>Desulfobulbaceae</taxon>
        <taxon>Candidatus Desulfobia</taxon>
    </lineage>
</organism>
<proteinExistence type="predicted"/>
<comment type="caution">
    <text evidence="2">The sequence shown here is derived from an EMBL/GenBank/DDBJ whole genome shotgun (WGS) entry which is preliminary data.</text>
</comment>
<gene>
    <name evidence="2" type="ORF">H8E41_12365</name>
</gene>
<dbReference type="EMBL" id="JACNJZ010000177">
    <property type="protein sequence ID" value="MBC8318690.1"/>
    <property type="molecule type" value="Genomic_DNA"/>
</dbReference>
<evidence type="ECO:0000313" key="2">
    <source>
        <dbReference type="EMBL" id="MBC8318690.1"/>
    </source>
</evidence>
<feature type="coiled-coil region" evidence="1">
    <location>
        <begin position="5"/>
        <end position="32"/>
    </location>
</feature>
<name>A0A8J6NFW0_9BACT</name>
<keyword evidence="1" id="KW-0175">Coiled coil</keyword>
<sequence>LTRELNALKAEMNSMKADNEEAFEELDEKSEAWDLASRFNLSGVFGARGDWNTAGVPAHGGAMDVSQAMANAVPTMLGGAFPDPVTPAMIQSVLPMFKAMDDATATANLNGMGAFKTTGQDYDNDTLFTNRFRLNMRVKATENVEFKGRLAMYKAWGMQNNPVDYTLMGGPHFLSSSFTGFDGGMTRQPGDSALRVDRAFVNWNNIGGQPVWFSVGRRPTSDGPPAQLRLGMDQRMATPPSYMDYPFDGLSMGYAYNSLFGMEDFPGRVRFCYGRGFESGPTEDGDGMTDVDFAGFSWDVYKKGDRFLNLQSFGGFDIFNVPDGIDFPNPVEFANYLNDPGFYDPTDPSANLLLDRKTMGNIYYSTLIYMDKIDNLNYFFSAGWSRTDPRGVDELGTGLLTSWWDEDYDEAKDGVSFYVGARYDMPDHGLKFGLEYNYGNKNWIAFTPGHDDLYQSKLATRGSVYEAYLVYDLPTGEAVSKYAKTFIRLGYQHYDYDYTGSGFWLGEPIDIDDVGDNPLNAQFYAPVDKMDNIYLTFEAFF</sequence>
<evidence type="ECO:0000313" key="3">
    <source>
        <dbReference type="Proteomes" id="UP000614424"/>
    </source>
</evidence>
<protein>
    <submittedName>
        <fullName evidence="2">DUF3373 domain-containing protein</fullName>
    </submittedName>
</protein>
<dbReference type="AlphaFoldDB" id="A0A8J6NFW0"/>
<reference evidence="2 3" key="1">
    <citation type="submission" date="2020-08" db="EMBL/GenBank/DDBJ databases">
        <title>Bridging the membrane lipid divide: bacteria of the FCB group superphylum have the potential to synthesize archaeal ether lipids.</title>
        <authorList>
            <person name="Villanueva L."/>
            <person name="Von Meijenfeldt F.A.B."/>
            <person name="Westbye A.B."/>
            <person name="Yadav S."/>
            <person name="Hopmans E.C."/>
            <person name="Dutilh B.E."/>
            <person name="Sinninghe Damste J.S."/>
        </authorList>
    </citation>
    <scope>NUCLEOTIDE SEQUENCE [LARGE SCALE GENOMIC DNA]</scope>
    <source>
        <strain evidence="2">NIOZ-UU47</strain>
    </source>
</reference>